<sequence>MGYPCTIIESDYQSQTWEEGGSLDSSILDVDGDQTTILRCIFDMIAATTIALSMVAQSVTKFLLSMSFEEDSYVRTPFGHELEDDKVNAQVVFCFFDRESGGSFLIGVY</sequence>
<gene>
    <name evidence="1" type="ORF">HAX54_030754</name>
</gene>
<dbReference type="EMBL" id="JACEIK010003865">
    <property type="protein sequence ID" value="MCD9643351.1"/>
    <property type="molecule type" value="Genomic_DNA"/>
</dbReference>
<protein>
    <submittedName>
        <fullName evidence="1">Uncharacterized protein</fullName>
    </submittedName>
</protein>
<proteinExistence type="predicted"/>
<accession>A0ABS8VAH2</accession>
<reference evidence="1 2" key="1">
    <citation type="journal article" date="2021" name="BMC Genomics">
        <title>Datura genome reveals duplications of psychoactive alkaloid biosynthetic genes and high mutation rate following tissue culture.</title>
        <authorList>
            <person name="Rajewski A."/>
            <person name="Carter-House D."/>
            <person name="Stajich J."/>
            <person name="Litt A."/>
        </authorList>
    </citation>
    <scope>NUCLEOTIDE SEQUENCE [LARGE SCALE GENOMIC DNA]</scope>
    <source>
        <strain evidence="1">AR-01</strain>
    </source>
</reference>
<dbReference type="Proteomes" id="UP000823775">
    <property type="component" value="Unassembled WGS sequence"/>
</dbReference>
<keyword evidence="2" id="KW-1185">Reference proteome</keyword>
<comment type="caution">
    <text evidence="1">The sequence shown here is derived from an EMBL/GenBank/DDBJ whole genome shotgun (WGS) entry which is preliminary data.</text>
</comment>
<organism evidence="1 2">
    <name type="scientific">Datura stramonium</name>
    <name type="common">Jimsonweed</name>
    <name type="synonym">Common thornapple</name>
    <dbReference type="NCBI Taxonomy" id="4076"/>
    <lineage>
        <taxon>Eukaryota</taxon>
        <taxon>Viridiplantae</taxon>
        <taxon>Streptophyta</taxon>
        <taxon>Embryophyta</taxon>
        <taxon>Tracheophyta</taxon>
        <taxon>Spermatophyta</taxon>
        <taxon>Magnoliopsida</taxon>
        <taxon>eudicotyledons</taxon>
        <taxon>Gunneridae</taxon>
        <taxon>Pentapetalae</taxon>
        <taxon>asterids</taxon>
        <taxon>lamiids</taxon>
        <taxon>Solanales</taxon>
        <taxon>Solanaceae</taxon>
        <taxon>Solanoideae</taxon>
        <taxon>Datureae</taxon>
        <taxon>Datura</taxon>
    </lineage>
</organism>
<evidence type="ECO:0000313" key="1">
    <source>
        <dbReference type="EMBL" id="MCD9643351.1"/>
    </source>
</evidence>
<evidence type="ECO:0000313" key="2">
    <source>
        <dbReference type="Proteomes" id="UP000823775"/>
    </source>
</evidence>
<name>A0ABS8VAH2_DATST</name>